<dbReference type="FunFam" id="2.60.40.10:FF:000034">
    <property type="entry name" value="Titin isoform A"/>
    <property type="match status" value="1"/>
</dbReference>
<dbReference type="PANTHER" id="PTHR14340:SF13">
    <property type="entry name" value="TITIN"/>
    <property type="match status" value="1"/>
</dbReference>
<dbReference type="InterPro" id="IPR036179">
    <property type="entry name" value="Ig-like_dom_sf"/>
</dbReference>
<evidence type="ECO:0000259" key="3">
    <source>
        <dbReference type="PROSITE" id="PS50835"/>
    </source>
</evidence>
<dbReference type="SUPFAM" id="SSF48726">
    <property type="entry name" value="Immunoglobulin"/>
    <property type="match status" value="2"/>
</dbReference>
<dbReference type="Pfam" id="PF07679">
    <property type="entry name" value="I-set"/>
    <property type="match status" value="2"/>
</dbReference>
<reference evidence="5" key="1">
    <citation type="submission" date="2025-08" db="UniProtKB">
        <authorList>
            <consortium name="Ensembl"/>
        </authorList>
    </citation>
    <scope>IDENTIFICATION</scope>
</reference>
<dbReference type="InterPro" id="IPR003599">
    <property type="entry name" value="Ig_sub"/>
</dbReference>
<dbReference type="Ensembl" id="ENSPMGT00000001475.1">
    <property type="protein sequence ID" value="ENSPMGP00000001388.1"/>
    <property type="gene ID" value="ENSPMGG00000001255.1"/>
</dbReference>
<feature type="domain" description="Ig-like" evidence="3">
    <location>
        <begin position="174"/>
        <end position="258"/>
    </location>
</feature>
<keyword evidence="6" id="KW-1185">Reference proteome</keyword>
<evidence type="ECO:0000313" key="5">
    <source>
        <dbReference type="Ensembl" id="ENSPMGP00000001388.1"/>
    </source>
</evidence>
<protein>
    <recommendedName>
        <fullName evidence="7">Titin</fullName>
    </recommendedName>
</protein>
<dbReference type="STRING" id="409849.ENSPMGP00000001388"/>
<dbReference type="GO" id="GO:0045214">
    <property type="term" value="P:sarcomere organization"/>
    <property type="evidence" value="ECO:0007669"/>
    <property type="project" value="TreeGrafter"/>
</dbReference>
<organism evidence="5 6">
    <name type="scientific">Periophthalmus magnuspinnatus</name>
    <dbReference type="NCBI Taxonomy" id="409849"/>
    <lineage>
        <taxon>Eukaryota</taxon>
        <taxon>Metazoa</taxon>
        <taxon>Chordata</taxon>
        <taxon>Craniata</taxon>
        <taxon>Vertebrata</taxon>
        <taxon>Euteleostomi</taxon>
        <taxon>Actinopterygii</taxon>
        <taxon>Neopterygii</taxon>
        <taxon>Teleostei</taxon>
        <taxon>Neoteleostei</taxon>
        <taxon>Acanthomorphata</taxon>
        <taxon>Gobiaria</taxon>
        <taxon>Gobiiformes</taxon>
        <taxon>Gobioidei</taxon>
        <taxon>Gobiidae</taxon>
        <taxon>Oxudercinae</taxon>
        <taxon>Periophthalmus</taxon>
    </lineage>
</organism>
<evidence type="ECO:0000259" key="4">
    <source>
        <dbReference type="PROSITE" id="PS50853"/>
    </source>
</evidence>
<dbReference type="CDD" id="cd00063">
    <property type="entry name" value="FN3"/>
    <property type="match status" value="3"/>
</dbReference>
<dbReference type="Proteomes" id="UP000261520">
    <property type="component" value="Unplaced"/>
</dbReference>
<dbReference type="InterPro" id="IPR013098">
    <property type="entry name" value="Ig_I-set"/>
</dbReference>
<dbReference type="InterPro" id="IPR007110">
    <property type="entry name" value="Ig-like_dom"/>
</dbReference>
<dbReference type="FunFam" id="2.60.40.10:FF:000031">
    <property type="entry name" value="Myosin-binding protein C, slow type"/>
    <property type="match status" value="1"/>
</dbReference>
<feature type="domain" description="Fibronectin type-III" evidence="4">
    <location>
        <begin position="263"/>
        <end position="356"/>
    </location>
</feature>
<dbReference type="PROSITE" id="PS50853">
    <property type="entry name" value="FN3"/>
    <property type="match status" value="2"/>
</dbReference>
<dbReference type="GO" id="GO:0008307">
    <property type="term" value="F:structural constituent of muscle"/>
    <property type="evidence" value="ECO:0007669"/>
    <property type="project" value="TreeGrafter"/>
</dbReference>
<sequence length="461" mass="50618">MVVTWERPTNDGGSSIQGYVVEKRDKDGVRWTRCNKRTVSELRFRVTGLLENHSYEFRVSAENAAGVGTPSPATNYFKAVDPTFKPGPPNNPKVVDSTRSTVSLTWGKPIYDGGCDIQGYIVEACNGASDEWFMCTPPAKHEYTFRVCAINKVGVGEQADVPGKILLQEKLEAPDLDLDAEMRKMINIRSASTLRLFVPVRGRPAPEVKWSKADGEIKETAQIDNTGTYASLVIENVDRFDSGKYIVTAENANPIKISEKPQPPGKVSVVDVTNSTVTLTWEKPIHDGGSRISCYEVELAPKDSEAWSVCATIKGIETTVTNLMKGEEYQFRVVAVNEKGKSDPRQLVQSVVVKDLVIEPAVRPKVSTYHVQVGYDLKIEVPIAGHPKPTITWTKDGTALKQTTRVNVTDSAHHTTLTIKDATREDGGMYSINVANNLGSKDASIEVITLDKKCDSCLGQT</sequence>
<feature type="domain" description="Fibronectin type-III" evidence="4">
    <location>
        <begin position="1"/>
        <end position="83"/>
    </location>
</feature>
<dbReference type="SUPFAM" id="SSF49265">
    <property type="entry name" value="Fibronectin type III"/>
    <property type="match status" value="2"/>
</dbReference>
<name>A0A3B3Z9Y6_9GOBI</name>
<dbReference type="FunFam" id="2.60.40.10:FF:000112">
    <property type="entry name" value="Titin a"/>
    <property type="match status" value="1"/>
</dbReference>
<dbReference type="SMART" id="SM00409">
    <property type="entry name" value="IG"/>
    <property type="match status" value="2"/>
</dbReference>
<reference evidence="5" key="2">
    <citation type="submission" date="2025-09" db="UniProtKB">
        <authorList>
            <consortium name="Ensembl"/>
        </authorList>
    </citation>
    <scope>IDENTIFICATION</scope>
</reference>
<proteinExistence type="predicted"/>
<dbReference type="PANTHER" id="PTHR14340">
    <property type="entry name" value="MICROFIBRIL-ASSOCIATED GLYCOPROTEIN 3"/>
    <property type="match status" value="1"/>
</dbReference>
<dbReference type="InterPro" id="IPR013783">
    <property type="entry name" value="Ig-like_fold"/>
</dbReference>
<keyword evidence="1" id="KW-0677">Repeat</keyword>
<dbReference type="SMART" id="SM00060">
    <property type="entry name" value="FN3"/>
    <property type="match status" value="3"/>
</dbReference>
<dbReference type="FunFam" id="2.60.40.10:FF:000002">
    <property type="entry name" value="Titin a"/>
    <property type="match status" value="1"/>
</dbReference>
<evidence type="ECO:0008006" key="7">
    <source>
        <dbReference type="Google" id="ProtNLM"/>
    </source>
</evidence>
<dbReference type="GO" id="GO:0048738">
    <property type="term" value="P:cardiac muscle tissue development"/>
    <property type="evidence" value="ECO:0007669"/>
    <property type="project" value="TreeGrafter"/>
</dbReference>
<dbReference type="Pfam" id="PF00041">
    <property type="entry name" value="fn3"/>
    <property type="match status" value="2"/>
</dbReference>
<keyword evidence="2" id="KW-0393">Immunoglobulin domain</keyword>
<dbReference type="InterPro" id="IPR036116">
    <property type="entry name" value="FN3_sf"/>
</dbReference>
<accession>A0A3B3Z9Y6</accession>
<dbReference type="PROSITE" id="PS50835">
    <property type="entry name" value="IG_LIKE"/>
    <property type="match status" value="2"/>
</dbReference>
<dbReference type="InterPro" id="IPR003961">
    <property type="entry name" value="FN3_dom"/>
</dbReference>
<dbReference type="InterPro" id="IPR003598">
    <property type="entry name" value="Ig_sub2"/>
</dbReference>
<evidence type="ECO:0000256" key="1">
    <source>
        <dbReference type="ARBA" id="ARBA00022737"/>
    </source>
</evidence>
<dbReference type="SMART" id="SM00408">
    <property type="entry name" value="IGc2"/>
    <property type="match status" value="2"/>
</dbReference>
<dbReference type="AlphaFoldDB" id="A0A3B3Z9Y6"/>
<dbReference type="PRINTS" id="PR00014">
    <property type="entry name" value="FNTYPEIII"/>
</dbReference>
<feature type="domain" description="Ig-like" evidence="3">
    <location>
        <begin position="364"/>
        <end position="448"/>
    </location>
</feature>
<evidence type="ECO:0000256" key="2">
    <source>
        <dbReference type="ARBA" id="ARBA00023319"/>
    </source>
</evidence>
<dbReference type="CDD" id="cd05748">
    <property type="entry name" value="Ig_Titin_like"/>
    <property type="match status" value="1"/>
</dbReference>
<dbReference type="Gene3D" id="2.60.40.10">
    <property type="entry name" value="Immunoglobulins"/>
    <property type="match status" value="5"/>
</dbReference>
<evidence type="ECO:0000313" key="6">
    <source>
        <dbReference type="Proteomes" id="UP000261520"/>
    </source>
</evidence>
<dbReference type="GO" id="GO:0031430">
    <property type="term" value="C:M band"/>
    <property type="evidence" value="ECO:0007669"/>
    <property type="project" value="TreeGrafter"/>
</dbReference>